<dbReference type="GeneID" id="20822039"/>
<feature type="region of interest" description="Disordered" evidence="1">
    <location>
        <begin position="237"/>
        <end position="339"/>
    </location>
</feature>
<feature type="compositionally biased region" description="Low complexity" evidence="1">
    <location>
        <begin position="1"/>
        <end position="21"/>
    </location>
</feature>
<feature type="compositionally biased region" description="Low complexity" evidence="1">
    <location>
        <begin position="168"/>
        <end position="181"/>
    </location>
</feature>
<feature type="compositionally biased region" description="Polar residues" evidence="1">
    <location>
        <begin position="146"/>
        <end position="156"/>
    </location>
</feature>
<feature type="compositionally biased region" description="Low complexity" evidence="1">
    <location>
        <begin position="237"/>
        <end position="252"/>
    </location>
</feature>
<reference evidence="3" key="1">
    <citation type="journal article" date="2011" name="Genetics">
        <title>Massive changes in genome architecture accompany the transition to self-fertility in the filamentous fungus Neurospora tetrasperma.</title>
        <authorList>
            <person name="Ellison C.E."/>
            <person name="Stajich J.E."/>
            <person name="Jacobson D.J."/>
            <person name="Natvig D.O."/>
            <person name="Lapidus A."/>
            <person name="Foster B."/>
            <person name="Aerts A."/>
            <person name="Riley R."/>
            <person name="Lindquist E.A."/>
            <person name="Grigoriev I.V."/>
            <person name="Taylor J.W."/>
        </authorList>
    </citation>
    <scope>NUCLEOTIDE SEQUENCE [LARGE SCALE GENOMIC DNA]</scope>
    <source>
        <strain evidence="3">FGSC 2508 / P0657</strain>
    </source>
</reference>
<dbReference type="VEuPathDB" id="FungiDB:NEUTE1DRAFT_103695"/>
<keyword evidence="3" id="KW-1185">Reference proteome</keyword>
<evidence type="ECO:0000313" key="2">
    <source>
        <dbReference type="EMBL" id="EGO54235.1"/>
    </source>
</evidence>
<dbReference type="HOGENOM" id="CLU_669196_0_0_1"/>
<sequence>MDNHHSSSAPSSKRSSTLSPPVKKALTLKEQRVLYAAKAEVAGKGDAEPAFRTVQVPITSVTSKHLNRRAPKPTTKSPKTAPAGYGPKVVMKENLRPSSKFATKTSTEPSPKSGSTISPPVNKKALTLKEQRALYAAKQKVVTQITRRVSSRTGSEPLSKRSVNRNYSTSPTASALASASSVGSPTSPPVAKRALTLKEQMALYAARGKVTAPVLREVQSNVDVGSPTELAVRRYYSSSSTSTKASSSASMSPKTDLNESSVISRTSASSCSRTATKNSASSSSRGSSRTSKPPICPQSTIRKALAKFEREEEAEAALQISPRKKTTSTPVPKTSGGYTLKEQMKFAAAKRAAVKKADVEGSAKTSFTEGPSDSGKKRSRDEASLDNRKDDGSGRQTESLSRGKKRAKWC</sequence>
<feature type="region of interest" description="Disordered" evidence="1">
    <location>
        <begin position="146"/>
        <end position="189"/>
    </location>
</feature>
<dbReference type="KEGG" id="nte:NEUTE1DRAFT103695"/>
<feature type="compositionally biased region" description="Low complexity" evidence="1">
    <location>
        <begin position="72"/>
        <end position="83"/>
    </location>
</feature>
<dbReference type="RefSeq" id="XP_009854214.1">
    <property type="nucleotide sequence ID" value="XM_009855912.1"/>
</dbReference>
<feature type="region of interest" description="Disordered" evidence="1">
    <location>
        <begin position="41"/>
        <end position="124"/>
    </location>
</feature>
<gene>
    <name evidence="2" type="ORF">NEUTE1DRAFT_103695</name>
</gene>
<evidence type="ECO:0000256" key="1">
    <source>
        <dbReference type="SAM" id="MobiDB-lite"/>
    </source>
</evidence>
<feature type="region of interest" description="Disordered" evidence="1">
    <location>
        <begin position="356"/>
        <end position="410"/>
    </location>
</feature>
<accession>F8MWW4</accession>
<organism evidence="2 3">
    <name type="scientific">Neurospora tetrasperma (strain FGSC 2508 / ATCC MYA-4615 / P0657)</name>
    <dbReference type="NCBI Taxonomy" id="510951"/>
    <lineage>
        <taxon>Eukaryota</taxon>
        <taxon>Fungi</taxon>
        <taxon>Dikarya</taxon>
        <taxon>Ascomycota</taxon>
        <taxon>Pezizomycotina</taxon>
        <taxon>Sordariomycetes</taxon>
        <taxon>Sordariomycetidae</taxon>
        <taxon>Sordariales</taxon>
        <taxon>Sordariaceae</taxon>
        <taxon>Neurospora</taxon>
    </lineage>
</organism>
<evidence type="ECO:0000313" key="3">
    <source>
        <dbReference type="Proteomes" id="UP000008065"/>
    </source>
</evidence>
<feature type="compositionally biased region" description="Basic and acidic residues" evidence="1">
    <location>
        <begin position="374"/>
        <end position="393"/>
    </location>
</feature>
<proteinExistence type="predicted"/>
<protein>
    <submittedName>
        <fullName evidence="2">Uncharacterized protein</fullName>
    </submittedName>
</protein>
<dbReference type="Proteomes" id="UP000008065">
    <property type="component" value="Unassembled WGS sequence"/>
</dbReference>
<dbReference type="EMBL" id="GL891307">
    <property type="protein sequence ID" value="EGO54235.1"/>
    <property type="molecule type" value="Genomic_DNA"/>
</dbReference>
<feature type="region of interest" description="Disordered" evidence="1">
    <location>
        <begin position="1"/>
        <end position="24"/>
    </location>
</feature>
<feature type="compositionally biased region" description="Low complexity" evidence="1">
    <location>
        <begin position="260"/>
        <end position="292"/>
    </location>
</feature>
<dbReference type="AlphaFoldDB" id="F8MWW4"/>
<dbReference type="OrthoDB" id="10495784at2759"/>
<feature type="compositionally biased region" description="Polar residues" evidence="1">
    <location>
        <begin position="96"/>
        <end position="119"/>
    </location>
</feature>
<name>F8MWW4_NEUT8</name>